<evidence type="ECO:0000313" key="4">
    <source>
        <dbReference type="Proteomes" id="UP000419743"/>
    </source>
</evidence>
<accession>A0A7M4DNJ7</accession>
<proteinExistence type="predicted"/>
<organism evidence="3 4">
    <name type="scientific">Occultella aeris</name>
    <dbReference type="NCBI Taxonomy" id="2761496"/>
    <lineage>
        <taxon>Bacteria</taxon>
        <taxon>Bacillati</taxon>
        <taxon>Actinomycetota</taxon>
        <taxon>Actinomycetes</taxon>
        <taxon>Micrococcales</taxon>
        <taxon>Ruaniaceae</taxon>
        <taxon>Occultella</taxon>
    </lineage>
</organism>
<keyword evidence="4" id="KW-1185">Reference proteome</keyword>
<gene>
    <name evidence="3" type="ORF">HALOF300_03727</name>
</gene>
<keyword evidence="2" id="KW-0472">Membrane</keyword>
<dbReference type="AlphaFoldDB" id="A0A7M4DNJ7"/>
<feature type="transmembrane region" description="Helical" evidence="2">
    <location>
        <begin position="6"/>
        <end position="26"/>
    </location>
</feature>
<feature type="compositionally biased region" description="Basic and acidic residues" evidence="1">
    <location>
        <begin position="91"/>
        <end position="132"/>
    </location>
</feature>
<sequence>MDASTILWIVVAVAGVFLIVAIVWGVTGRSRKERALEHQRARAADLRREGEAAALDAQRREAEVSRAAADAKQQDANAAVAEADAASAAAEAERARVDAENRRRESQAREADAQVARAEAEERLREADRADPDVPEGQEAPLQTVGRTPEAAEDPAVETGTARATPTDADATRPGVHHRPAVTDRSTAREEVEPSVGAARPVDEPDVERGTDRPPV</sequence>
<feature type="region of interest" description="Disordered" evidence="1">
    <location>
        <begin position="91"/>
        <end position="216"/>
    </location>
</feature>
<feature type="compositionally biased region" description="Basic and acidic residues" evidence="1">
    <location>
        <begin position="201"/>
        <end position="216"/>
    </location>
</feature>
<evidence type="ECO:0000256" key="1">
    <source>
        <dbReference type="SAM" id="MobiDB-lite"/>
    </source>
</evidence>
<dbReference type="EMBL" id="CACRYJ010000054">
    <property type="protein sequence ID" value="VZO39027.1"/>
    <property type="molecule type" value="Genomic_DNA"/>
</dbReference>
<reference evidence="3 4" key="1">
    <citation type="submission" date="2019-11" db="EMBL/GenBank/DDBJ databases">
        <authorList>
            <person name="Criscuolo A."/>
        </authorList>
    </citation>
    <scope>NUCLEOTIDE SEQUENCE [LARGE SCALE GENOMIC DNA]</scope>
    <source>
        <strain evidence="3">CIP111667</strain>
    </source>
</reference>
<dbReference type="RefSeq" id="WP_156742384.1">
    <property type="nucleotide sequence ID" value="NZ_CACRYJ010000054.1"/>
</dbReference>
<comment type="caution">
    <text evidence="3">The sequence shown here is derived from an EMBL/GenBank/DDBJ whole genome shotgun (WGS) entry which is preliminary data.</text>
</comment>
<name>A0A7M4DNJ7_9MICO</name>
<protein>
    <submittedName>
        <fullName evidence="3">Uncharacterized protein</fullName>
    </submittedName>
</protein>
<evidence type="ECO:0000256" key="2">
    <source>
        <dbReference type="SAM" id="Phobius"/>
    </source>
</evidence>
<evidence type="ECO:0000313" key="3">
    <source>
        <dbReference type="EMBL" id="VZO39027.1"/>
    </source>
</evidence>
<keyword evidence="2" id="KW-1133">Transmembrane helix</keyword>
<keyword evidence="2" id="KW-0812">Transmembrane</keyword>
<feature type="compositionally biased region" description="Low complexity" evidence="1">
    <location>
        <begin position="159"/>
        <end position="174"/>
    </location>
</feature>
<dbReference type="Proteomes" id="UP000419743">
    <property type="component" value="Unassembled WGS sequence"/>
</dbReference>